<protein>
    <submittedName>
        <fullName evidence="2">Uncharacterized protein</fullName>
    </submittedName>
</protein>
<comment type="caution">
    <text evidence="2">The sequence shown here is derived from an EMBL/GenBank/DDBJ whole genome shotgun (WGS) entry which is preliminary data.</text>
</comment>
<reference evidence="2 3" key="1">
    <citation type="submission" date="2024-02" db="EMBL/GenBank/DDBJ databases">
        <title>De novo assembly and annotation of 12 fungi associated with fruit tree decline syndrome in Ontario, Canada.</title>
        <authorList>
            <person name="Sulman M."/>
            <person name="Ellouze W."/>
            <person name="Ilyukhin E."/>
        </authorList>
    </citation>
    <scope>NUCLEOTIDE SEQUENCE [LARGE SCALE GENOMIC DNA]</scope>
    <source>
        <strain evidence="2 3">M11/M66-122</strain>
    </source>
</reference>
<sequence length="158" mass="18006">MLKDHIRWNSEDQKLCDQIDPSKEEVVDEMTQELSESEWEHYHGHQIFLESEYREIKAYFGLDSDTGGYSDGGTNSEETSDAAREPENDELGSDNEGILDSSHDDHGTTSTHERNLATGNQEGFTNKTEDPEDVPNDTFFGVGHEETMAYLREEHFLT</sequence>
<organism evidence="2 3">
    <name type="scientific">Diatrype stigma</name>
    <dbReference type="NCBI Taxonomy" id="117547"/>
    <lineage>
        <taxon>Eukaryota</taxon>
        <taxon>Fungi</taxon>
        <taxon>Dikarya</taxon>
        <taxon>Ascomycota</taxon>
        <taxon>Pezizomycotina</taxon>
        <taxon>Sordariomycetes</taxon>
        <taxon>Xylariomycetidae</taxon>
        <taxon>Xylariales</taxon>
        <taxon>Diatrypaceae</taxon>
        <taxon>Diatrype</taxon>
    </lineage>
</organism>
<feature type="compositionally biased region" description="Polar residues" evidence="1">
    <location>
        <begin position="117"/>
        <end position="126"/>
    </location>
</feature>
<name>A0AAN9U5L1_9PEZI</name>
<feature type="region of interest" description="Disordered" evidence="1">
    <location>
        <begin position="62"/>
        <end position="139"/>
    </location>
</feature>
<dbReference type="EMBL" id="JAKJXP020000174">
    <property type="protein sequence ID" value="KAK7739999.1"/>
    <property type="molecule type" value="Genomic_DNA"/>
</dbReference>
<dbReference type="Proteomes" id="UP001320420">
    <property type="component" value="Unassembled WGS sequence"/>
</dbReference>
<gene>
    <name evidence="2" type="ORF">SLS62_011170</name>
</gene>
<proteinExistence type="predicted"/>
<evidence type="ECO:0000313" key="3">
    <source>
        <dbReference type="Proteomes" id="UP001320420"/>
    </source>
</evidence>
<dbReference type="AlphaFoldDB" id="A0AAN9U5L1"/>
<keyword evidence="3" id="KW-1185">Reference proteome</keyword>
<evidence type="ECO:0000313" key="2">
    <source>
        <dbReference type="EMBL" id="KAK7739999.1"/>
    </source>
</evidence>
<feature type="compositionally biased region" description="Basic and acidic residues" evidence="1">
    <location>
        <begin position="101"/>
        <end position="115"/>
    </location>
</feature>
<feature type="compositionally biased region" description="Low complexity" evidence="1">
    <location>
        <begin position="62"/>
        <end position="76"/>
    </location>
</feature>
<accession>A0AAN9U5L1</accession>
<evidence type="ECO:0000256" key="1">
    <source>
        <dbReference type="SAM" id="MobiDB-lite"/>
    </source>
</evidence>